<proteinExistence type="predicted"/>
<sequence>MTAITATPTLSQFTCIPEWQPATWEDYLAIGNDPDPMLNRVRVFFNEGYLFVEMGQEGINHALFSNIFPVLFFLWFTRKSGEIQPYKCLGRCVIEKPKKRGGAPDLVLYIGDGAPEWVEGEPRRINLDNWRLPDLVGEVSDTTIATDLDEKKRLYAALGIPEYWVIDIKGKRVLAFRLQEDGNYQQCGYSVALAGLPIAILDETLQRLSQGDHASAALWFSQQIGGL</sequence>
<dbReference type="InterPro" id="IPR011335">
    <property type="entry name" value="Restrct_endonuc-II-like"/>
</dbReference>
<dbReference type="SUPFAM" id="SSF52980">
    <property type="entry name" value="Restriction endonuclease-like"/>
    <property type="match status" value="1"/>
</dbReference>
<dbReference type="InterPro" id="IPR012296">
    <property type="entry name" value="Nuclease_put_TT1808"/>
</dbReference>
<protein>
    <submittedName>
        <fullName evidence="2">Uma2 family endonuclease</fullName>
    </submittedName>
</protein>
<dbReference type="Gene3D" id="3.90.1570.10">
    <property type="entry name" value="tt1808, chain A"/>
    <property type="match status" value="1"/>
</dbReference>
<name>A0AAE3KNI6_9CYAN</name>
<dbReference type="GO" id="GO:0004519">
    <property type="term" value="F:endonuclease activity"/>
    <property type="evidence" value="ECO:0007669"/>
    <property type="project" value="UniProtKB-KW"/>
</dbReference>
<dbReference type="CDD" id="cd06260">
    <property type="entry name" value="DUF820-like"/>
    <property type="match status" value="1"/>
</dbReference>
<keyword evidence="2" id="KW-0540">Nuclease</keyword>
<keyword evidence="2" id="KW-0378">Hydrolase</keyword>
<keyword evidence="2" id="KW-0255">Endonuclease</keyword>
<evidence type="ECO:0000313" key="3">
    <source>
        <dbReference type="Proteomes" id="UP001204953"/>
    </source>
</evidence>
<comment type="caution">
    <text evidence="2">The sequence shown here is derived from an EMBL/GenBank/DDBJ whole genome shotgun (WGS) entry which is preliminary data.</text>
</comment>
<evidence type="ECO:0000313" key="2">
    <source>
        <dbReference type="EMBL" id="MCP2728698.1"/>
    </source>
</evidence>
<dbReference type="Pfam" id="PF05685">
    <property type="entry name" value="Uma2"/>
    <property type="match status" value="1"/>
</dbReference>
<dbReference type="RefSeq" id="WP_254011492.1">
    <property type="nucleotide sequence ID" value="NZ_JAMZMM010000069.1"/>
</dbReference>
<dbReference type="PANTHER" id="PTHR35400">
    <property type="entry name" value="SLR1083 PROTEIN"/>
    <property type="match status" value="1"/>
</dbReference>
<dbReference type="AlphaFoldDB" id="A0AAE3KNI6"/>
<dbReference type="InterPro" id="IPR008538">
    <property type="entry name" value="Uma2"/>
</dbReference>
<organism evidence="2 3">
    <name type="scientific">Limnofasciculus baicalensis BBK-W-15</name>
    <dbReference type="NCBI Taxonomy" id="2699891"/>
    <lineage>
        <taxon>Bacteria</taxon>
        <taxon>Bacillati</taxon>
        <taxon>Cyanobacteriota</taxon>
        <taxon>Cyanophyceae</taxon>
        <taxon>Coleofasciculales</taxon>
        <taxon>Coleofasciculaceae</taxon>
        <taxon>Limnofasciculus</taxon>
        <taxon>Limnofasciculus baicalensis</taxon>
    </lineage>
</organism>
<keyword evidence="3" id="KW-1185">Reference proteome</keyword>
<reference evidence="2" key="1">
    <citation type="submission" date="2022-06" db="EMBL/GenBank/DDBJ databases">
        <title>New cyanobacteria of genus Symplocastrum in benthos of Lake Baikal.</title>
        <authorList>
            <person name="Sorokovikova E."/>
            <person name="Tikhonova I."/>
            <person name="Krasnopeev A."/>
            <person name="Evseev P."/>
            <person name="Gladkikh A."/>
            <person name="Belykh O."/>
        </authorList>
    </citation>
    <scope>NUCLEOTIDE SEQUENCE</scope>
    <source>
        <strain evidence="2">BBK-W-15</strain>
    </source>
</reference>
<feature type="domain" description="Putative restriction endonuclease" evidence="1">
    <location>
        <begin position="24"/>
        <end position="203"/>
    </location>
</feature>
<evidence type="ECO:0000259" key="1">
    <source>
        <dbReference type="Pfam" id="PF05685"/>
    </source>
</evidence>
<dbReference type="EMBL" id="JAMZMM010000069">
    <property type="protein sequence ID" value="MCP2728698.1"/>
    <property type="molecule type" value="Genomic_DNA"/>
</dbReference>
<dbReference type="PANTHER" id="PTHR35400:SF1">
    <property type="entry name" value="SLR1083 PROTEIN"/>
    <property type="match status" value="1"/>
</dbReference>
<accession>A0AAE3KNI6</accession>
<gene>
    <name evidence="2" type="ORF">NJ959_09475</name>
</gene>
<dbReference type="Proteomes" id="UP001204953">
    <property type="component" value="Unassembled WGS sequence"/>
</dbReference>